<feature type="region of interest" description="Disordered" evidence="1">
    <location>
        <begin position="1"/>
        <end position="59"/>
    </location>
</feature>
<name>A0A4R5K937_9MICC</name>
<evidence type="ECO:0000256" key="1">
    <source>
        <dbReference type="SAM" id="MobiDB-lite"/>
    </source>
</evidence>
<proteinExistence type="predicted"/>
<dbReference type="AlphaFoldDB" id="A0A4R5K937"/>
<sequence>MFETATTVPDALFDADRAARSDDPDDTPGRSDWIIAGTTVVHSPSSERYGPVRDAGRRK</sequence>
<gene>
    <name evidence="2" type="ORF">E1809_20235</name>
</gene>
<evidence type="ECO:0000313" key="2">
    <source>
        <dbReference type="EMBL" id="TDF91651.1"/>
    </source>
</evidence>
<dbReference type="Proteomes" id="UP000295511">
    <property type="component" value="Unassembled WGS sequence"/>
</dbReference>
<dbReference type="EMBL" id="SMRU01000028">
    <property type="protein sequence ID" value="TDF91651.1"/>
    <property type="molecule type" value="Genomic_DNA"/>
</dbReference>
<dbReference type="RefSeq" id="WP_133206044.1">
    <property type="nucleotide sequence ID" value="NZ_SMRU01000028.1"/>
</dbReference>
<reference evidence="2 3" key="1">
    <citation type="submission" date="2019-03" db="EMBL/GenBank/DDBJ databases">
        <title>Whole genome sequence of Arthrobacter sp JH1-1.</title>
        <authorList>
            <person name="Trinh H.N."/>
        </authorList>
    </citation>
    <scope>NUCLEOTIDE SEQUENCE [LARGE SCALE GENOMIC DNA]</scope>
    <source>
        <strain evidence="2 3">JH1-1</strain>
    </source>
</reference>
<organism evidence="2 3">
    <name type="scientific">Arthrobacter terricola</name>
    <dbReference type="NCBI Taxonomy" id="2547396"/>
    <lineage>
        <taxon>Bacteria</taxon>
        <taxon>Bacillati</taxon>
        <taxon>Actinomycetota</taxon>
        <taxon>Actinomycetes</taxon>
        <taxon>Micrococcales</taxon>
        <taxon>Micrococcaceae</taxon>
        <taxon>Arthrobacter</taxon>
    </lineage>
</organism>
<comment type="caution">
    <text evidence="2">The sequence shown here is derived from an EMBL/GenBank/DDBJ whole genome shotgun (WGS) entry which is preliminary data.</text>
</comment>
<feature type="compositionally biased region" description="Basic and acidic residues" evidence="1">
    <location>
        <begin position="50"/>
        <end position="59"/>
    </location>
</feature>
<accession>A0A4R5K937</accession>
<evidence type="ECO:0000313" key="3">
    <source>
        <dbReference type="Proteomes" id="UP000295511"/>
    </source>
</evidence>
<keyword evidence="3" id="KW-1185">Reference proteome</keyword>
<protein>
    <submittedName>
        <fullName evidence="2">Uncharacterized protein</fullName>
    </submittedName>
</protein>